<accession>A0A9D4Z3M7</accession>
<protein>
    <submittedName>
        <fullName evidence="1">Uncharacterized protein</fullName>
    </submittedName>
</protein>
<gene>
    <name evidence="1" type="ORF">GOP47_0025531</name>
</gene>
<dbReference type="Proteomes" id="UP000886520">
    <property type="component" value="Chromosome 25"/>
</dbReference>
<dbReference type="EMBL" id="JABFUD020000025">
    <property type="protein sequence ID" value="KAI5059212.1"/>
    <property type="molecule type" value="Genomic_DNA"/>
</dbReference>
<evidence type="ECO:0000313" key="1">
    <source>
        <dbReference type="EMBL" id="KAI5059212.1"/>
    </source>
</evidence>
<dbReference type="AlphaFoldDB" id="A0A9D4Z3M7"/>
<sequence length="109" mass="12473">MLGRSFKQERLFLPLTHLGVHPFDFFGLVHWVEDVPVGVDQEYNFFSRTSILPCDIIILVKGTQRACQVESGILMVLTGCVLVTVEEDAFYPIDNCKSHMLILFVWMPL</sequence>
<evidence type="ECO:0000313" key="2">
    <source>
        <dbReference type="Proteomes" id="UP000886520"/>
    </source>
</evidence>
<reference evidence="1" key="1">
    <citation type="submission" date="2021-01" db="EMBL/GenBank/DDBJ databases">
        <title>Adiantum capillus-veneris genome.</title>
        <authorList>
            <person name="Fang Y."/>
            <person name="Liao Q."/>
        </authorList>
    </citation>
    <scope>NUCLEOTIDE SEQUENCE</scope>
    <source>
        <strain evidence="1">H3</strain>
        <tissue evidence="1">Leaf</tissue>
    </source>
</reference>
<proteinExistence type="predicted"/>
<organism evidence="1 2">
    <name type="scientific">Adiantum capillus-veneris</name>
    <name type="common">Maidenhair fern</name>
    <dbReference type="NCBI Taxonomy" id="13818"/>
    <lineage>
        <taxon>Eukaryota</taxon>
        <taxon>Viridiplantae</taxon>
        <taxon>Streptophyta</taxon>
        <taxon>Embryophyta</taxon>
        <taxon>Tracheophyta</taxon>
        <taxon>Polypodiopsida</taxon>
        <taxon>Polypodiidae</taxon>
        <taxon>Polypodiales</taxon>
        <taxon>Pteridineae</taxon>
        <taxon>Pteridaceae</taxon>
        <taxon>Vittarioideae</taxon>
        <taxon>Adiantum</taxon>
    </lineage>
</organism>
<comment type="caution">
    <text evidence="1">The sequence shown here is derived from an EMBL/GenBank/DDBJ whole genome shotgun (WGS) entry which is preliminary data.</text>
</comment>
<keyword evidence="2" id="KW-1185">Reference proteome</keyword>
<name>A0A9D4Z3M7_ADICA</name>